<sequence length="230" mass="25479">MLNARCDVKVPSELRQCRVIGVKGSHRRAGEKSIDVYETNGYTHANEIWRKGMSDGACTLDSFHYCGRIATGTHILTQKHTAFYSSLFALHPSLALASLCAQLHALVLSGLHCMHHYIQSVGRRLQALLFSTPCTRSGGFRSLQRTLVVNILGSTFIDRRDDSAIAIAKFGRLILSALRVAFRGIADKQIGFMSAHGKILWLSGLIMDQIKFKKHYIALSGRLLTVIVVL</sequence>
<dbReference type="Proteomes" id="UP000826195">
    <property type="component" value="Unassembled WGS sequence"/>
</dbReference>
<evidence type="ECO:0000313" key="2">
    <source>
        <dbReference type="Proteomes" id="UP000826195"/>
    </source>
</evidence>
<gene>
    <name evidence="1" type="ORF">KQX54_011312</name>
</gene>
<organism evidence="1 2">
    <name type="scientific">Cotesia glomerata</name>
    <name type="common">Lepidopteran parasitic wasp</name>
    <name type="synonym">Apanteles glomeratus</name>
    <dbReference type="NCBI Taxonomy" id="32391"/>
    <lineage>
        <taxon>Eukaryota</taxon>
        <taxon>Metazoa</taxon>
        <taxon>Ecdysozoa</taxon>
        <taxon>Arthropoda</taxon>
        <taxon>Hexapoda</taxon>
        <taxon>Insecta</taxon>
        <taxon>Pterygota</taxon>
        <taxon>Neoptera</taxon>
        <taxon>Endopterygota</taxon>
        <taxon>Hymenoptera</taxon>
        <taxon>Apocrita</taxon>
        <taxon>Ichneumonoidea</taxon>
        <taxon>Braconidae</taxon>
        <taxon>Microgastrinae</taxon>
        <taxon>Cotesia</taxon>
    </lineage>
</organism>
<accession>A0AAV7ITW8</accession>
<comment type="caution">
    <text evidence="1">The sequence shown here is derived from an EMBL/GenBank/DDBJ whole genome shotgun (WGS) entry which is preliminary data.</text>
</comment>
<proteinExistence type="predicted"/>
<dbReference type="AlphaFoldDB" id="A0AAV7ITW8"/>
<reference evidence="1 2" key="1">
    <citation type="journal article" date="2021" name="J. Hered.">
        <title>A chromosome-level genome assembly of the parasitoid wasp, Cotesia glomerata (Hymenoptera: Braconidae).</title>
        <authorList>
            <person name="Pinto B.J."/>
            <person name="Weis J.J."/>
            <person name="Gamble T."/>
            <person name="Ode P.J."/>
            <person name="Paul R."/>
            <person name="Zaspel J.M."/>
        </authorList>
    </citation>
    <scope>NUCLEOTIDE SEQUENCE [LARGE SCALE GENOMIC DNA]</scope>
    <source>
        <strain evidence="1">CgM1</strain>
    </source>
</reference>
<dbReference type="EMBL" id="JAHXZJ010000747">
    <property type="protein sequence ID" value="KAH0557751.1"/>
    <property type="molecule type" value="Genomic_DNA"/>
</dbReference>
<keyword evidence="2" id="KW-1185">Reference proteome</keyword>
<protein>
    <submittedName>
        <fullName evidence="1">Uncharacterized protein</fullName>
    </submittedName>
</protein>
<evidence type="ECO:0000313" key="1">
    <source>
        <dbReference type="EMBL" id="KAH0557751.1"/>
    </source>
</evidence>
<name>A0AAV7ITW8_COTGL</name>